<feature type="domain" description="DUF1023" evidence="2">
    <location>
        <begin position="292"/>
        <end position="457"/>
    </location>
</feature>
<dbReference type="Pfam" id="PF06259">
    <property type="entry name" value="Abhydrolase_8"/>
    <property type="match status" value="1"/>
</dbReference>
<dbReference type="InterPro" id="IPR010427">
    <property type="entry name" value="DUF1023"/>
</dbReference>
<reference evidence="3 4" key="1">
    <citation type="submission" date="2020-07" db="EMBL/GenBank/DDBJ databases">
        <title>Sequencing the genomes of 1000 actinobacteria strains.</title>
        <authorList>
            <person name="Klenk H.-P."/>
        </authorList>
    </citation>
    <scope>NUCLEOTIDE SEQUENCE [LARGE SCALE GENOMIC DNA]</scope>
    <source>
        <strain evidence="3 4">DSM 44749</strain>
    </source>
</reference>
<feature type="region of interest" description="Disordered" evidence="1">
    <location>
        <begin position="489"/>
        <end position="515"/>
    </location>
</feature>
<dbReference type="RefSeq" id="WP_179760539.1">
    <property type="nucleotide sequence ID" value="NZ_BAAAJZ010000008.1"/>
</dbReference>
<dbReference type="SUPFAM" id="SSF53474">
    <property type="entry name" value="alpha/beta-Hydrolases"/>
    <property type="match status" value="1"/>
</dbReference>
<dbReference type="GeneID" id="98051041"/>
<evidence type="ECO:0000256" key="1">
    <source>
        <dbReference type="SAM" id="MobiDB-lite"/>
    </source>
</evidence>
<dbReference type="Proteomes" id="UP000549695">
    <property type="component" value="Unassembled WGS sequence"/>
</dbReference>
<evidence type="ECO:0000259" key="2">
    <source>
        <dbReference type="Pfam" id="PF06259"/>
    </source>
</evidence>
<comment type="caution">
    <text evidence="3">The sequence shown here is derived from an EMBL/GenBank/DDBJ whole genome shotgun (WGS) entry which is preliminary data.</text>
</comment>
<evidence type="ECO:0000313" key="4">
    <source>
        <dbReference type="Proteomes" id="UP000549695"/>
    </source>
</evidence>
<organism evidence="3 4">
    <name type="scientific">Pseudonocardia alni</name>
    <name type="common">Amycolata alni</name>
    <dbReference type="NCBI Taxonomy" id="33907"/>
    <lineage>
        <taxon>Bacteria</taxon>
        <taxon>Bacillati</taxon>
        <taxon>Actinomycetota</taxon>
        <taxon>Actinomycetes</taxon>
        <taxon>Pseudonocardiales</taxon>
        <taxon>Pseudonocardiaceae</taxon>
        <taxon>Pseudonocardia</taxon>
    </lineage>
</organism>
<dbReference type="AlphaFoldDB" id="A0A852W642"/>
<gene>
    <name evidence="3" type="ORF">HDA37_001237</name>
</gene>
<proteinExistence type="predicted"/>
<accession>A0A852W642</accession>
<sequence length="538" mass="54261">MSAGPALGDLVTADPGAWLRRAGTWDGVSRALSDRAAELDRCAPGSWSGADADAAALARAEQVRRLRADAGTASRAAQVLGTHAGEVLDAQRRLVVAALAVHPQFVVDLERGTLCAGLGTHPPGVWRLPAMVARFGADLVRLSTAVADAVGAAARSDRATAAALDALRPAPAAVPRPVASTAAPPAGADGGTVRSWWTGLPGADREQLLHTRPGLVGGLDGVPVADRDRANRVLLDAELSRLRARAALLDRAGDTAGADRARRASAGLETTRRRLDAGDAYLLRLERGNTGGRLVLAVGDPDRAAHVLTHVPGTTAGWGTVPGDLARVEATRAAARAAAPDGAVAAVLWTGYDAPPDLLAAADPAAARAAAGDLRSFQDGLRAGHAGPVHLTVVGHSYGSTVLGNAARGGGLAADDVVFVGSPGTGTGHASELGSAPGHVWATTARHDPIGRVPGVEVFATSRGLAPTGLLHGPDPAAPGFGARVFDSAPGSALPRPDDPATPNDESAFAAAHGGYWDPGSPSLRTLGRIVAGASVPP</sequence>
<keyword evidence="4" id="KW-1185">Reference proteome</keyword>
<dbReference type="InterPro" id="IPR029058">
    <property type="entry name" value="AB_hydrolase_fold"/>
</dbReference>
<evidence type="ECO:0000313" key="3">
    <source>
        <dbReference type="EMBL" id="NYG00952.1"/>
    </source>
</evidence>
<name>A0A852W642_PSEA5</name>
<dbReference type="EMBL" id="JACCCZ010000001">
    <property type="protein sequence ID" value="NYG00952.1"/>
    <property type="molecule type" value="Genomic_DNA"/>
</dbReference>
<protein>
    <recommendedName>
        <fullName evidence="2">DUF1023 domain-containing protein</fullName>
    </recommendedName>
</protein>